<evidence type="ECO:0000256" key="5">
    <source>
        <dbReference type="RuleBase" id="RU361187"/>
    </source>
</evidence>
<keyword evidence="4 5" id="KW-0326">Glycosidase</keyword>
<sequence>MLVLAGCQSKPAAVKQKLTDPDFSDAVVHDPSVIKADGQYYTIGSHMQMASTKDFIHWKQLSTSVNDQTAFKDIQTDLADVFEDASTATLWAGDIERLADGKYYMYYCACEGDNPTSVLGLAVADQVTGPYKNKGVFLRSGNAIKDDSAYDATKQPNVIDPHTFHDKDGKLWMIYGSYSGGIFILKMNEQTGLPEKGQGYGKRILGGNHLRIEGSYVLYNKQTDYYYLFLSFGGLAADGGYNLRVARSKQPDGPYKDAQGHNYQDLRGADGTTFDDDIIKPYGVKIMGNYTLDTKEPYQSGYVSPGHNSAIYRPSDHKYFLIFHTRFPSQDEVYADRVHQMFFTKAGWPVVTPLRYAGETKANYALNQVIGEYQAIQMNKTITADVTTPTKLTITSRGKIKGTKAAASLDFKDNGQESTVTIGRKVYHGYFISQWNEYDNKQTMCFTGTDQNGEPLFLVRK</sequence>
<evidence type="ECO:0000256" key="2">
    <source>
        <dbReference type="ARBA" id="ARBA00009865"/>
    </source>
</evidence>
<keyword evidence="3 5" id="KW-0378">Hydrolase</keyword>
<gene>
    <name evidence="7" type="ORF">ACFQHW_10995</name>
</gene>
<comment type="caution">
    <text evidence="7">The sequence shown here is derived from an EMBL/GenBank/DDBJ whole genome shotgun (WGS) entry which is preliminary data.</text>
</comment>
<dbReference type="InterPro" id="IPR023296">
    <property type="entry name" value="Glyco_hydro_beta-prop_sf"/>
</dbReference>
<name>A0ABW1UTY5_9LACO</name>
<dbReference type="GO" id="GO:0016787">
    <property type="term" value="F:hydrolase activity"/>
    <property type="evidence" value="ECO:0007669"/>
    <property type="project" value="UniProtKB-KW"/>
</dbReference>
<dbReference type="EMBL" id="JBHSSM010000024">
    <property type="protein sequence ID" value="MFC6316090.1"/>
    <property type="molecule type" value="Genomic_DNA"/>
</dbReference>
<evidence type="ECO:0000259" key="6">
    <source>
        <dbReference type="Pfam" id="PF16369"/>
    </source>
</evidence>
<keyword evidence="8" id="KW-1185">Reference proteome</keyword>
<dbReference type="PANTHER" id="PTHR43301:SF3">
    <property type="entry name" value="ARABINAN ENDO-1,5-ALPHA-L-ARABINOSIDASE A-RELATED"/>
    <property type="match status" value="1"/>
</dbReference>
<dbReference type="Gene3D" id="2.40.128.10">
    <property type="match status" value="1"/>
</dbReference>
<accession>A0ABW1UTY5</accession>
<dbReference type="RefSeq" id="WP_225422132.1">
    <property type="nucleotide sequence ID" value="NZ_JBHSSM010000024.1"/>
</dbReference>
<evidence type="ECO:0000256" key="1">
    <source>
        <dbReference type="ARBA" id="ARBA00004834"/>
    </source>
</evidence>
<dbReference type="PANTHER" id="PTHR43301">
    <property type="entry name" value="ARABINAN ENDO-1,5-ALPHA-L-ARABINOSIDASE"/>
    <property type="match status" value="1"/>
</dbReference>
<dbReference type="InterPro" id="IPR006710">
    <property type="entry name" value="Glyco_hydro_43"/>
</dbReference>
<evidence type="ECO:0000313" key="7">
    <source>
        <dbReference type="EMBL" id="MFC6316090.1"/>
    </source>
</evidence>
<dbReference type="InterPro" id="IPR050727">
    <property type="entry name" value="GH43_arabinanases"/>
</dbReference>
<dbReference type="Pfam" id="PF04616">
    <property type="entry name" value="Glyco_hydro_43"/>
    <property type="match status" value="1"/>
</dbReference>
<reference evidence="8" key="1">
    <citation type="journal article" date="2019" name="Int. J. Syst. Evol. Microbiol.">
        <title>The Global Catalogue of Microorganisms (GCM) 10K type strain sequencing project: providing services to taxonomists for standard genome sequencing and annotation.</title>
        <authorList>
            <consortium name="The Broad Institute Genomics Platform"/>
            <consortium name="The Broad Institute Genome Sequencing Center for Infectious Disease"/>
            <person name="Wu L."/>
            <person name="Ma J."/>
        </authorList>
    </citation>
    <scope>NUCLEOTIDE SEQUENCE [LARGE SCALE GENOMIC DNA]</scope>
    <source>
        <strain evidence="8">CCM 8897</strain>
    </source>
</reference>
<dbReference type="SUPFAM" id="SSF75005">
    <property type="entry name" value="Arabinanase/levansucrase/invertase"/>
    <property type="match status" value="1"/>
</dbReference>
<dbReference type="Proteomes" id="UP001596310">
    <property type="component" value="Unassembled WGS sequence"/>
</dbReference>
<dbReference type="Pfam" id="PF16369">
    <property type="entry name" value="GH43_C"/>
    <property type="match status" value="1"/>
</dbReference>
<dbReference type="InterPro" id="IPR032291">
    <property type="entry name" value="Abn2_C"/>
</dbReference>
<organism evidence="7 8">
    <name type="scientific">Lapidilactobacillus achengensis</name>
    <dbReference type="NCBI Taxonomy" id="2486000"/>
    <lineage>
        <taxon>Bacteria</taxon>
        <taxon>Bacillati</taxon>
        <taxon>Bacillota</taxon>
        <taxon>Bacilli</taxon>
        <taxon>Lactobacillales</taxon>
        <taxon>Lactobacillaceae</taxon>
        <taxon>Lapidilactobacillus</taxon>
    </lineage>
</organism>
<comment type="pathway">
    <text evidence="1">Glycan metabolism; L-arabinan degradation.</text>
</comment>
<evidence type="ECO:0000313" key="8">
    <source>
        <dbReference type="Proteomes" id="UP001596310"/>
    </source>
</evidence>
<evidence type="ECO:0000256" key="4">
    <source>
        <dbReference type="ARBA" id="ARBA00023295"/>
    </source>
</evidence>
<dbReference type="Gene3D" id="2.115.10.20">
    <property type="entry name" value="Glycosyl hydrolase domain, family 43"/>
    <property type="match status" value="1"/>
</dbReference>
<protein>
    <submittedName>
        <fullName evidence="7">Glycoside hydrolase family 43 protein</fullName>
    </submittedName>
</protein>
<comment type="similarity">
    <text evidence="2 5">Belongs to the glycosyl hydrolase 43 family.</text>
</comment>
<proteinExistence type="inferred from homology"/>
<evidence type="ECO:0000256" key="3">
    <source>
        <dbReference type="ARBA" id="ARBA00022801"/>
    </source>
</evidence>
<feature type="domain" description="Extracellular endo-alpha-(1-&gt;5)-L-arabinanase C-terminal" evidence="6">
    <location>
        <begin position="353"/>
        <end position="457"/>
    </location>
</feature>